<evidence type="ECO:0000259" key="2">
    <source>
        <dbReference type="Pfam" id="PF01138"/>
    </source>
</evidence>
<feature type="domain" description="Exoribonuclease phosphorolytic" evidence="2">
    <location>
        <begin position="14"/>
        <end position="81"/>
    </location>
</feature>
<dbReference type="Pfam" id="PF01138">
    <property type="entry name" value="RNase_PH"/>
    <property type="match status" value="1"/>
</dbReference>
<dbReference type="InterPro" id="IPR001247">
    <property type="entry name" value="ExoRNase_PH_dom1"/>
</dbReference>
<name>A0A0F3NBL8_ANAPH</name>
<dbReference type="InterPro" id="IPR027408">
    <property type="entry name" value="PNPase/RNase_PH_dom_sf"/>
</dbReference>
<accession>A0A0F3NBL8</accession>
<reference evidence="3 4" key="1">
    <citation type="submission" date="2015-02" db="EMBL/GenBank/DDBJ databases">
        <title>Genome Sequencing of Rickettsiales.</title>
        <authorList>
            <person name="Daugherty S.C."/>
            <person name="Su Q."/>
            <person name="Abolude K."/>
            <person name="Beier-Sexton M."/>
            <person name="Carlyon J.A."/>
            <person name="Carter R."/>
            <person name="Day N.P."/>
            <person name="Dumler S.J."/>
            <person name="Dyachenko V."/>
            <person name="Godinez A."/>
            <person name="Kurtti T.J."/>
            <person name="Lichay M."/>
            <person name="Mullins K.E."/>
            <person name="Ott S."/>
            <person name="Pappas-Brown V."/>
            <person name="Paris D.H."/>
            <person name="Patel P."/>
            <person name="Richards A.L."/>
            <person name="Sadzewicz L."/>
            <person name="Sears K."/>
            <person name="Seidman D."/>
            <person name="Sengamalay N."/>
            <person name="Stenos J."/>
            <person name="Tallon L.J."/>
            <person name="Vincent G."/>
            <person name="Fraser C.M."/>
            <person name="Munderloh U."/>
            <person name="Dunning-Hotopp J.C."/>
        </authorList>
    </citation>
    <scope>NUCLEOTIDE SEQUENCE [LARGE SCALE GENOMIC DNA]</scope>
    <source>
        <strain evidence="3 4">ApMUC09</strain>
    </source>
</reference>
<protein>
    <submittedName>
        <fullName evidence="3">3' exoribonuclease, domain 1 family protein</fullName>
    </submittedName>
</protein>
<dbReference type="EMBL" id="LANV01000001">
    <property type="protein sequence ID" value="KJV65111.1"/>
    <property type="molecule type" value="Genomic_DNA"/>
</dbReference>
<dbReference type="Proteomes" id="UP000033441">
    <property type="component" value="Unassembled WGS sequence"/>
</dbReference>
<dbReference type="GO" id="GO:0000175">
    <property type="term" value="F:3'-5'-RNA exonuclease activity"/>
    <property type="evidence" value="ECO:0007669"/>
    <property type="project" value="TreeGrafter"/>
</dbReference>
<dbReference type="AlphaFoldDB" id="A0A0F3NBL8"/>
<dbReference type="PANTHER" id="PTHR11252:SF0">
    <property type="entry name" value="POLYRIBONUCLEOTIDE NUCLEOTIDYLTRANSFERASE 1, MITOCHONDRIAL"/>
    <property type="match status" value="1"/>
</dbReference>
<sequence length="93" mass="10055">MFDITRKCIEWGDRSLTIESGKIARQAGGAVVVDYGGTSVLATVVSQKSKEAVDFLPLTVQFLAKSYAVGKIPGGFFKREGSLLIGKLLYLEL</sequence>
<comment type="caution">
    <text evidence="3">The sequence shown here is derived from an EMBL/GenBank/DDBJ whole genome shotgun (WGS) entry which is preliminary data.</text>
</comment>
<dbReference type="GO" id="GO:0004654">
    <property type="term" value="F:polyribonucleotide nucleotidyltransferase activity"/>
    <property type="evidence" value="ECO:0007669"/>
    <property type="project" value="InterPro"/>
</dbReference>
<proteinExistence type="predicted"/>
<dbReference type="PATRIC" id="fig|1359152.3.peg.479"/>
<gene>
    <name evidence="3" type="ORF">APHMUC_0456</name>
</gene>
<keyword evidence="1" id="KW-0694">RNA-binding</keyword>
<evidence type="ECO:0000256" key="1">
    <source>
        <dbReference type="ARBA" id="ARBA00022884"/>
    </source>
</evidence>
<dbReference type="GO" id="GO:0003723">
    <property type="term" value="F:RNA binding"/>
    <property type="evidence" value="ECO:0007669"/>
    <property type="project" value="UniProtKB-KW"/>
</dbReference>
<dbReference type="PANTHER" id="PTHR11252">
    <property type="entry name" value="POLYRIBONUCLEOTIDE NUCLEOTIDYLTRANSFERASE"/>
    <property type="match status" value="1"/>
</dbReference>
<organism evidence="3 4">
    <name type="scientific">Anaplasma phagocytophilum str. ApMUC09</name>
    <dbReference type="NCBI Taxonomy" id="1359152"/>
    <lineage>
        <taxon>Bacteria</taxon>
        <taxon>Pseudomonadati</taxon>
        <taxon>Pseudomonadota</taxon>
        <taxon>Alphaproteobacteria</taxon>
        <taxon>Rickettsiales</taxon>
        <taxon>Anaplasmataceae</taxon>
        <taxon>Anaplasma</taxon>
        <taxon>phagocytophilum group</taxon>
    </lineage>
</organism>
<dbReference type="InterPro" id="IPR012162">
    <property type="entry name" value="PNPase"/>
</dbReference>
<evidence type="ECO:0000313" key="4">
    <source>
        <dbReference type="Proteomes" id="UP000033441"/>
    </source>
</evidence>
<dbReference type="Gene3D" id="3.30.230.70">
    <property type="entry name" value="GHMP Kinase, N-terminal domain"/>
    <property type="match status" value="1"/>
</dbReference>
<evidence type="ECO:0000313" key="3">
    <source>
        <dbReference type="EMBL" id="KJV65111.1"/>
    </source>
</evidence>
<dbReference type="GO" id="GO:0005829">
    <property type="term" value="C:cytosol"/>
    <property type="evidence" value="ECO:0007669"/>
    <property type="project" value="TreeGrafter"/>
</dbReference>
<dbReference type="GO" id="GO:0006402">
    <property type="term" value="P:mRNA catabolic process"/>
    <property type="evidence" value="ECO:0007669"/>
    <property type="project" value="InterPro"/>
</dbReference>
<dbReference type="InterPro" id="IPR020568">
    <property type="entry name" value="Ribosomal_Su5_D2-typ_SF"/>
</dbReference>
<dbReference type="SUPFAM" id="SSF54211">
    <property type="entry name" value="Ribosomal protein S5 domain 2-like"/>
    <property type="match status" value="1"/>
</dbReference>